<feature type="region of interest" description="Disordered" evidence="10">
    <location>
        <begin position="1359"/>
        <end position="1553"/>
    </location>
</feature>
<comment type="subcellular location">
    <subcellularLocation>
        <location evidence="1">Nucleus</location>
    </subcellularLocation>
</comment>
<feature type="domain" description="PHD-type" evidence="11">
    <location>
        <begin position="529"/>
        <end position="579"/>
    </location>
</feature>
<dbReference type="PANTHER" id="PTHR45888:SF1">
    <property type="entry name" value="HISTONE-LYSINE N-METHYLTRANSFERASE 2C"/>
    <property type="match status" value="1"/>
</dbReference>
<evidence type="ECO:0000256" key="6">
    <source>
        <dbReference type="ARBA" id="ARBA00023015"/>
    </source>
</evidence>
<dbReference type="Gene3D" id="3.30.40.10">
    <property type="entry name" value="Zinc/RING finger domain, C3HC4 (zinc finger)"/>
    <property type="match status" value="6"/>
</dbReference>
<feature type="compositionally biased region" description="Polar residues" evidence="10">
    <location>
        <begin position="2513"/>
        <end position="2522"/>
    </location>
</feature>
<keyword evidence="3" id="KW-0677">Repeat</keyword>
<comment type="caution">
    <text evidence="15">The sequence shown here is derived from an EMBL/GenBank/DDBJ whole genome shotgun (WGS) entry which is preliminary data.</text>
</comment>
<feature type="compositionally biased region" description="Basic and acidic residues" evidence="10">
    <location>
        <begin position="1"/>
        <end position="12"/>
    </location>
</feature>
<evidence type="ECO:0000256" key="1">
    <source>
        <dbReference type="ARBA" id="ARBA00004123"/>
    </source>
</evidence>
<dbReference type="EMBL" id="JAHHUM010002676">
    <property type="protein sequence ID" value="KAK5601476.1"/>
    <property type="molecule type" value="Genomic_DNA"/>
</dbReference>
<feature type="region of interest" description="Disordered" evidence="10">
    <location>
        <begin position="2836"/>
        <end position="2855"/>
    </location>
</feature>
<feature type="region of interest" description="Disordered" evidence="10">
    <location>
        <begin position="2430"/>
        <end position="2739"/>
    </location>
</feature>
<dbReference type="FunFam" id="3.30.40.10:FF:001142">
    <property type="entry name" value="Histone-lysine N-methyltransferase"/>
    <property type="match status" value="1"/>
</dbReference>
<dbReference type="GO" id="GO:0044666">
    <property type="term" value="C:MLL3/4 complex"/>
    <property type="evidence" value="ECO:0007669"/>
    <property type="project" value="TreeGrafter"/>
</dbReference>
<feature type="compositionally biased region" description="Polar residues" evidence="10">
    <location>
        <begin position="2021"/>
        <end position="2031"/>
    </location>
</feature>
<keyword evidence="8" id="KW-0539">Nucleus</keyword>
<keyword evidence="6" id="KW-0805">Transcription regulation</keyword>
<evidence type="ECO:0000256" key="3">
    <source>
        <dbReference type="ARBA" id="ARBA00022737"/>
    </source>
</evidence>
<feature type="compositionally biased region" description="Polar residues" evidence="10">
    <location>
        <begin position="2667"/>
        <end position="2687"/>
    </location>
</feature>
<reference evidence="15 16" key="1">
    <citation type="submission" date="2021-06" db="EMBL/GenBank/DDBJ databases">
        <authorList>
            <person name="Palmer J.M."/>
        </authorList>
    </citation>
    <scope>NUCLEOTIDE SEQUENCE [LARGE SCALE GENOMIC DNA]</scope>
    <source>
        <strain evidence="15 16">MEX-2019</strain>
        <tissue evidence="15">Muscle</tissue>
    </source>
</reference>
<dbReference type="CDD" id="cd15510">
    <property type="entry name" value="PHD2_KMT2C_like"/>
    <property type="match status" value="1"/>
</dbReference>
<dbReference type="Pfam" id="PF13771">
    <property type="entry name" value="zf-HC5HC2H"/>
    <property type="match status" value="1"/>
</dbReference>
<feature type="domain" description="Phorbol-ester/DAG-type" evidence="12">
    <location>
        <begin position="592"/>
        <end position="651"/>
    </location>
</feature>
<dbReference type="SMART" id="SM00249">
    <property type="entry name" value="PHD"/>
    <property type="match status" value="7"/>
</dbReference>
<dbReference type="InterPro" id="IPR036910">
    <property type="entry name" value="HMG_box_dom_sf"/>
</dbReference>
<evidence type="ECO:0000256" key="7">
    <source>
        <dbReference type="ARBA" id="ARBA00023163"/>
    </source>
</evidence>
<feature type="region of interest" description="Disordered" evidence="10">
    <location>
        <begin position="2174"/>
        <end position="2219"/>
    </location>
</feature>
<dbReference type="CDD" id="cd15509">
    <property type="entry name" value="PHD1_KMT2C_like"/>
    <property type="match status" value="1"/>
</dbReference>
<feature type="region of interest" description="Disordered" evidence="10">
    <location>
        <begin position="1017"/>
        <end position="1171"/>
    </location>
</feature>
<keyword evidence="7" id="KW-0804">Transcription</keyword>
<dbReference type="GO" id="GO:0042800">
    <property type="term" value="F:histone H3K4 methyltransferase activity"/>
    <property type="evidence" value="ECO:0007669"/>
    <property type="project" value="TreeGrafter"/>
</dbReference>
<feature type="region of interest" description="Disordered" evidence="10">
    <location>
        <begin position="667"/>
        <end position="804"/>
    </location>
</feature>
<feature type="region of interest" description="Disordered" evidence="10">
    <location>
        <begin position="2064"/>
        <end position="2093"/>
    </location>
</feature>
<feature type="compositionally biased region" description="Low complexity" evidence="10">
    <location>
        <begin position="950"/>
        <end position="964"/>
    </location>
</feature>
<dbReference type="PANTHER" id="PTHR45888">
    <property type="entry name" value="HL01030P-RELATED"/>
    <property type="match status" value="1"/>
</dbReference>
<feature type="compositionally biased region" description="Basic and acidic residues" evidence="10">
    <location>
        <begin position="98"/>
        <end position="113"/>
    </location>
</feature>
<keyword evidence="5" id="KW-0862">Zinc</keyword>
<feature type="compositionally biased region" description="Low complexity" evidence="10">
    <location>
        <begin position="1110"/>
        <end position="1127"/>
    </location>
</feature>
<dbReference type="FunFam" id="3.30.40.10:FF:000852">
    <property type="entry name" value="Histone-lysine N-methyltransferase 2C"/>
    <property type="match status" value="1"/>
</dbReference>
<feature type="region of interest" description="Disordered" evidence="10">
    <location>
        <begin position="1988"/>
        <end position="2036"/>
    </location>
</feature>
<dbReference type="GO" id="GO:0008270">
    <property type="term" value="F:zinc ion binding"/>
    <property type="evidence" value="ECO:0007669"/>
    <property type="project" value="UniProtKB-KW"/>
</dbReference>
<dbReference type="InterPro" id="IPR001841">
    <property type="entry name" value="Znf_RING"/>
</dbReference>
<dbReference type="InterPro" id="IPR002219">
    <property type="entry name" value="PKC_DAG/PE"/>
</dbReference>
<dbReference type="InterPro" id="IPR009071">
    <property type="entry name" value="HMG_box_dom"/>
</dbReference>
<dbReference type="PROSITE" id="PS50016">
    <property type="entry name" value="ZF_PHD_2"/>
    <property type="match status" value="4"/>
</dbReference>
<feature type="compositionally biased region" description="Polar residues" evidence="10">
    <location>
        <begin position="827"/>
        <end position="844"/>
    </location>
</feature>
<evidence type="ECO:0000259" key="14">
    <source>
        <dbReference type="PROSITE" id="PS51805"/>
    </source>
</evidence>
<dbReference type="SUPFAM" id="SSF47095">
    <property type="entry name" value="HMG-box"/>
    <property type="match status" value="1"/>
</dbReference>
<feature type="compositionally biased region" description="Low complexity" evidence="10">
    <location>
        <begin position="2523"/>
        <end position="2536"/>
    </location>
</feature>
<dbReference type="PROSITE" id="PS50081">
    <property type="entry name" value="ZF_DAG_PE_2"/>
    <property type="match status" value="1"/>
</dbReference>
<dbReference type="PROSITE" id="PS50089">
    <property type="entry name" value="ZF_RING_2"/>
    <property type="match status" value="1"/>
</dbReference>
<feature type="compositionally biased region" description="Basic and acidic residues" evidence="10">
    <location>
        <begin position="1239"/>
        <end position="1254"/>
    </location>
</feature>
<evidence type="ECO:0000256" key="9">
    <source>
        <dbReference type="PROSITE-ProRule" id="PRU00175"/>
    </source>
</evidence>
<evidence type="ECO:0000256" key="5">
    <source>
        <dbReference type="ARBA" id="ARBA00022833"/>
    </source>
</evidence>
<feature type="compositionally biased region" description="Polar residues" evidence="10">
    <location>
        <begin position="767"/>
        <end position="784"/>
    </location>
</feature>
<dbReference type="CDD" id="cd22026">
    <property type="entry name" value="HMG-box_KMT2C"/>
    <property type="match status" value="1"/>
</dbReference>
<evidence type="ECO:0000259" key="13">
    <source>
        <dbReference type="PROSITE" id="PS50089"/>
    </source>
</evidence>
<feature type="region of interest" description="Disordered" evidence="10">
    <location>
        <begin position="950"/>
        <end position="978"/>
    </location>
</feature>
<feature type="region of interest" description="Disordered" evidence="10">
    <location>
        <begin position="1"/>
        <end position="290"/>
    </location>
</feature>
<feature type="region of interest" description="Disordered" evidence="10">
    <location>
        <begin position="827"/>
        <end position="850"/>
    </location>
</feature>
<feature type="compositionally biased region" description="Polar residues" evidence="10">
    <location>
        <begin position="969"/>
        <end position="978"/>
    </location>
</feature>
<evidence type="ECO:0000313" key="15">
    <source>
        <dbReference type="EMBL" id="KAK5601476.1"/>
    </source>
</evidence>
<dbReference type="FunFam" id="1.10.30.10:FF:000009">
    <property type="entry name" value="Histone-lysine N-methyltransferase"/>
    <property type="match status" value="1"/>
</dbReference>
<evidence type="ECO:0000259" key="11">
    <source>
        <dbReference type="PROSITE" id="PS50016"/>
    </source>
</evidence>
<feature type="compositionally biased region" description="Low complexity" evidence="10">
    <location>
        <begin position="2382"/>
        <end position="2393"/>
    </location>
</feature>
<feature type="region of interest" description="Disordered" evidence="10">
    <location>
        <begin position="2363"/>
        <end position="2418"/>
    </location>
</feature>
<dbReference type="Pfam" id="PF00628">
    <property type="entry name" value="PHD"/>
    <property type="match status" value="3"/>
</dbReference>
<feature type="compositionally biased region" description="Polar residues" evidence="10">
    <location>
        <begin position="1052"/>
        <end position="1067"/>
    </location>
</feature>
<feature type="compositionally biased region" description="Low complexity" evidence="10">
    <location>
        <begin position="1220"/>
        <end position="1235"/>
    </location>
</feature>
<keyword evidence="16" id="KW-1185">Reference proteome</keyword>
<feature type="compositionally biased region" description="Low complexity" evidence="10">
    <location>
        <begin position="1997"/>
        <end position="2007"/>
    </location>
</feature>
<feature type="compositionally biased region" description="Polar residues" evidence="10">
    <location>
        <begin position="270"/>
        <end position="288"/>
    </location>
</feature>
<feature type="domain" description="RING-type" evidence="13">
    <location>
        <begin position="483"/>
        <end position="530"/>
    </location>
</feature>
<feature type="domain" description="PHD-type" evidence="11">
    <location>
        <begin position="1630"/>
        <end position="1683"/>
    </location>
</feature>
<feature type="region of interest" description="Disordered" evidence="10">
    <location>
        <begin position="1842"/>
        <end position="1916"/>
    </location>
</feature>
<dbReference type="InterPro" id="IPR013083">
    <property type="entry name" value="Znf_RING/FYVE/PHD"/>
</dbReference>
<dbReference type="SMART" id="SM00398">
    <property type="entry name" value="HMG"/>
    <property type="match status" value="1"/>
</dbReference>
<feature type="compositionally biased region" description="Pro residues" evidence="10">
    <location>
        <begin position="1413"/>
        <end position="1424"/>
    </location>
</feature>
<dbReference type="InterPro" id="IPR019787">
    <property type="entry name" value="Znf_PHD-finger"/>
</dbReference>
<feature type="compositionally biased region" description="Polar residues" evidence="10">
    <location>
        <begin position="1030"/>
        <end position="1041"/>
    </location>
</feature>
<feature type="compositionally biased region" description="Pro residues" evidence="10">
    <location>
        <begin position="58"/>
        <end position="69"/>
    </location>
</feature>
<feature type="compositionally biased region" description="Low complexity" evidence="10">
    <location>
        <begin position="2438"/>
        <end position="2475"/>
    </location>
</feature>
<feature type="domain" description="PHD-type" evidence="14">
    <location>
        <begin position="358"/>
        <end position="476"/>
    </location>
</feature>
<evidence type="ECO:0000256" key="2">
    <source>
        <dbReference type="ARBA" id="ARBA00022723"/>
    </source>
</evidence>
<feature type="compositionally biased region" description="Polar residues" evidence="10">
    <location>
        <begin position="1257"/>
        <end position="1274"/>
    </location>
</feature>
<feature type="compositionally biased region" description="Polar residues" evidence="10">
    <location>
        <begin position="2408"/>
        <end position="2418"/>
    </location>
</feature>
<dbReference type="PROSITE" id="PS00354">
    <property type="entry name" value="HMGI_Y"/>
    <property type="match status" value="1"/>
</dbReference>
<feature type="compositionally biased region" description="Basic and acidic residues" evidence="10">
    <location>
        <begin position="1856"/>
        <end position="1892"/>
    </location>
</feature>
<evidence type="ECO:0008006" key="17">
    <source>
        <dbReference type="Google" id="ProtNLM"/>
    </source>
</evidence>
<dbReference type="InterPro" id="IPR001965">
    <property type="entry name" value="Znf_PHD"/>
</dbReference>
<evidence type="ECO:0000313" key="16">
    <source>
        <dbReference type="Proteomes" id="UP001311232"/>
    </source>
</evidence>
<keyword evidence="4 9" id="KW-0863">Zinc-finger</keyword>
<evidence type="ECO:0000256" key="8">
    <source>
        <dbReference type="ARBA" id="ARBA00023242"/>
    </source>
</evidence>
<dbReference type="InterPro" id="IPR011011">
    <property type="entry name" value="Znf_FYVE_PHD"/>
</dbReference>
<dbReference type="PROSITE" id="PS51805">
    <property type="entry name" value="EPHD"/>
    <property type="match status" value="1"/>
</dbReference>
<keyword evidence="2" id="KW-0479">Metal-binding</keyword>
<feature type="compositionally biased region" description="Basic residues" evidence="10">
    <location>
        <begin position="114"/>
        <end position="125"/>
    </location>
</feature>
<dbReference type="SMART" id="SM00184">
    <property type="entry name" value="RING"/>
    <property type="match status" value="6"/>
</dbReference>
<feature type="compositionally biased region" description="Polar residues" evidence="10">
    <location>
        <begin position="2592"/>
        <end position="2610"/>
    </location>
</feature>
<dbReference type="InterPro" id="IPR034732">
    <property type="entry name" value="EPHD"/>
</dbReference>
<feature type="compositionally biased region" description="Low complexity" evidence="10">
    <location>
        <begin position="2617"/>
        <end position="2634"/>
    </location>
</feature>
<dbReference type="GO" id="GO:0003713">
    <property type="term" value="F:transcription coactivator activity"/>
    <property type="evidence" value="ECO:0007669"/>
    <property type="project" value="TreeGrafter"/>
</dbReference>
<feature type="compositionally biased region" description="Polar residues" evidence="10">
    <location>
        <begin position="704"/>
        <end position="733"/>
    </location>
</feature>
<evidence type="ECO:0000256" key="4">
    <source>
        <dbReference type="ARBA" id="ARBA00022771"/>
    </source>
</evidence>
<feature type="compositionally biased region" description="Polar residues" evidence="10">
    <location>
        <begin position="1075"/>
        <end position="1086"/>
    </location>
</feature>
<organism evidence="15 16">
    <name type="scientific">Crenichthys baileyi</name>
    <name type="common">White River springfish</name>
    <dbReference type="NCBI Taxonomy" id="28760"/>
    <lineage>
        <taxon>Eukaryota</taxon>
        <taxon>Metazoa</taxon>
        <taxon>Chordata</taxon>
        <taxon>Craniata</taxon>
        <taxon>Vertebrata</taxon>
        <taxon>Euteleostomi</taxon>
        <taxon>Actinopterygii</taxon>
        <taxon>Neopterygii</taxon>
        <taxon>Teleostei</taxon>
        <taxon>Neoteleostei</taxon>
        <taxon>Acanthomorphata</taxon>
        <taxon>Ovalentaria</taxon>
        <taxon>Atherinomorphae</taxon>
        <taxon>Cyprinodontiformes</taxon>
        <taxon>Goodeidae</taxon>
        <taxon>Crenichthys</taxon>
    </lineage>
</organism>
<proteinExistence type="predicted"/>
<dbReference type="GO" id="GO:0045944">
    <property type="term" value="P:positive regulation of transcription by RNA polymerase II"/>
    <property type="evidence" value="ECO:0007669"/>
    <property type="project" value="TreeGrafter"/>
</dbReference>
<evidence type="ECO:0000259" key="12">
    <source>
        <dbReference type="PROSITE" id="PS50081"/>
    </source>
</evidence>
<dbReference type="Gene3D" id="1.10.30.10">
    <property type="entry name" value="High mobility group box domain"/>
    <property type="match status" value="1"/>
</dbReference>
<dbReference type="InterPro" id="IPR000637">
    <property type="entry name" value="HMGI/Y_DNA-bd_CS"/>
</dbReference>
<gene>
    <name evidence="15" type="ORF">CRENBAI_025841</name>
</gene>
<feature type="compositionally biased region" description="Basic residues" evidence="10">
    <location>
        <begin position="1453"/>
        <end position="1465"/>
    </location>
</feature>
<feature type="compositionally biased region" description="Basic and acidic residues" evidence="10">
    <location>
        <begin position="1275"/>
        <end position="1307"/>
    </location>
</feature>
<feature type="compositionally biased region" description="Basic and acidic residues" evidence="10">
    <location>
        <begin position="1158"/>
        <end position="1171"/>
    </location>
</feature>
<feature type="domain" description="PHD-type" evidence="11">
    <location>
        <begin position="480"/>
        <end position="532"/>
    </location>
</feature>
<feature type="compositionally biased region" description="Low complexity" evidence="10">
    <location>
        <begin position="1469"/>
        <end position="1483"/>
    </location>
</feature>
<feature type="region of interest" description="Disordered" evidence="10">
    <location>
        <begin position="1193"/>
        <end position="1313"/>
    </location>
</feature>
<feature type="compositionally biased region" description="Polar residues" evidence="10">
    <location>
        <begin position="2699"/>
        <end position="2708"/>
    </location>
</feature>
<feature type="compositionally biased region" description="Polar residues" evidence="10">
    <location>
        <begin position="2067"/>
        <end position="2076"/>
    </location>
</feature>
<accession>A0AAV9QXS4</accession>
<feature type="compositionally biased region" description="Basic and acidic residues" evidence="10">
    <location>
        <begin position="2370"/>
        <end position="2381"/>
    </location>
</feature>
<protein>
    <recommendedName>
        <fullName evidence="17">[Histone H3]-lysine(4) N-trimethyltransferase</fullName>
    </recommendedName>
</protein>
<feature type="domain" description="PHD-type" evidence="11">
    <location>
        <begin position="1710"/>
        <end position="1765"/>
    </location>
</feature>
<dbReference type="SUPFAM" id="SSF57903">
    <property type="entry name" value="FYVE/PHD zinc finger"/>
    <property type="match status" value="5"/>
</dbReference>
<name>A0AAV9QXS4_9TELE</name>
<evidence type="ECO:0000256" key="10">
    <source>
        <dbReference type="SAM" id="MobiDB-lite"/>
    </source>
</evidence>
<feature type="compositionally biased region" description="Low complexity" evidence="10">
    <location>
        <begin position="1403"/>
        <end position="1412"/>
    </location>
</feature>
<sequence>MPSEAQEPRDRGPPPPVTRAGRSAQLAKATATSPAPEKRPRGRPRKDGSNGRTAPSAPLLPPPPPPSPKPGKKGRSRGRAQVEDEEGTGNTVQSQPQKKTEPKVPTEVKEVKPMGRRRSTTRRKSNTSPEQDPEPSQARLSPRPEADPESTVPEFSSKLAPCLEDGNRTSPTLAALFTEHILEESPQVCPPSPSPDYRPDPDLGEEGQPSLSHNPVPMESGCGPSRVTTETEDGCGISPMERNPVMGPCSSPPVSLGLQLEDEDEDSLSPLFQHSPSEDSGGSPTPSLGHTKKRLKQCAFCYRGDQPPLGQGRLVVFGPTPGYIPLHILNRRTSSECDDDCHDHCYRSDLALPMCSSPAQCEDKSSSEFIKQLGPIGLPHDINVQSLFDPTGQCCAHTQCAAWSEGVQQGDGQSLLYVDKAIDLGSTQVCSFCRRLGASLRCQETGCGRSYHFPCAAAAGVHQEWSQRRTLCSRHGRAGSLQCVLCSDSADPDGLLMCCCCGNCYHGSCLDPALTPSPLCRAGWQCPECRVCHICRLRADEAVLLVCKRCDKAYHTHCLTPPLDHIPSSSWTCKNCRVCHRCGVTSSGQWANHQFLCDSCDPALPCPLCDRAVDVFIAQENLNCSRCYRSVHVECSDQAGEGSAGPEIYICSSCSPLEELILHSHTPVPRTDSSLSPGPPHREVPPTSPPAHSPVQLICLEPPQYSTMTDSPPSLQTLGTSQPDLSELQQSPKPSARDHQRSSPTVERQIIPGPSKKDLQLTPPQSPSSLRTSPDTKVNQSPHRSPSPCPEAAKAALDSPTQAERVPANPAFCLKICESLLPIENAPTSQPAGSIPPSSSTQPDSPKYPPVRSRMELVQPAPTISILDKDIEVHPERQVPTKTVTGLGLSLLQTDIILTDVHSSCSPHCTHIGPASSCVTPSLTSITSGGDSSPRTSCAGQASPVYVVQTQTPSPVSPPHSVSPAQDGNRPTTNTGMSTRLPQALLSSASNSNIVLGVSLIVQKPYVPTKVLRDDSAVQSADSDVEMCPSQASSRPDNTSDAGPVPADPEDGSQSPDSPAKSTQNLASPLYSDTAVHSSVITSDSPASPLGSAHSQPETCSDPDVDCAGSVSEEVSSSVDLVSPVPDILGKSEISLSPGPSDPIQPDSGSGQQIVMEDDNKPAEMTEGGGDEKFQLRLVPVCLSLGVQLIEPSGSKASTVPPAPCLSSPFSPPAGLPEFPLSSSPCRSSLPVCSLATPSKEDCPPEVERGKMEEVGNESSQSHSLKSPVSTVTEPTKDLRQSHGETSEKQEMRTADRQLTVREKQEAEEKEEEVVLMEEREINVEEETLVNPVLDLNTSLDMEVMELMTSTAPSCILQLSSSSPPPFSCRGKGQRLRPPPCSSRPSDDLSIRLRQSPFSTEASPETSPTRTPITPPPLTPPSPPSSRESPLSQAPPTTAFLFSPKIGMGKPAISKRKFSPGRVRARQGSWWSSRRSLSPPSSSQDSMGEGDWNSPKPQLLDSPFWSIKVGRGSGFTGRRRSRGGGVGGGRGGRGRSRLKTQESLTGAPGGSCTETFQMKEEEENSMHNSVVMFSTSDHFTLKQDMCVVCGSFGQGAEGRLLACSQCGQCYHPYCVNVKITRVVLTKGWRCLECTVCEACGDACDPARLLLCDDCDISYHTYCLDPPLLTVPKGSWKCKWCVWCVQCGTTSPGLRCDWLNNYSLCGPCSSLTRCPVCQQCYIQDELILQCSQCDRWVHGVCQGLTSEEKVVLAADEGFDCMLCQTHGRASHVRSETLGPFMAQIVPRTRELDLKTYTQDGVCLTESGLTQMQSLVEPLTSQRKYRRCKPKLKLRIINQNSVSVLQTPPDPETPTELDQNRGDMDCGMKSDTSPERDTAHFDDIKETDIADDNKKRKRKPYRPGIGGFMVRQRGGKAGLGRKDLSEMVSSRDSGVLETDVAIETMSAAEQAMEKVKKRYRKKKTKLEESFPSYLQEAFFGRDLLDRSRQMDGRTHTMTSGSSPSGSAASDTKGPSHRVPGPASSVQPSGTMTTSRKHGALPMSLEALVDLSDILNRDPCILETGHTAGLDSSETNAPSLCSEPPEGSGRGQRMPQEEPLDAILSPELDKMVTDGGILSRLYKIPELEGKDVEEIFTAVLSPSSCSSSNNNQLEPRKTHGLAAAGCPRLSMMNGLMSTASPLPSTPPAPSGATCLLGFRSPPSDDPAPVSASVSQLSAGEGEQDVLSTAQRSMLKWEKEESLGELATVAPVLYCNTNFPQLKQQYPDWSSRVKQINKLWRKASSQDRAPFVQKARENRAAQRINKVQLSNETLKRLQPSQQLPQPLLVFDHISTEIEAGFKDPLRPRESEQEQEWKLRQIMRQKSKQLAKMEATQKLEQVKNEQRQQQLRQSGRLSPEGTAHQPVAGGDTSPMQQLQQEGSSGMVDDIFLRPQVPLPSGISSLPHSPMSSSPMHQAPSSPQMFSPPSSRPSSPWDPNSKVAGTPRPSGAPPPQQQCMSFHSISPADDATGSPALSPDSSKLGLQQSWAGMMSPSSASPSDLSIRPLRPIESSQRKNLAVQGGVFKAPMPPQQELGGGGKRDLGFPVTLEPPFPSSPVSGLGSPNRSPYTQTPGTPRPDYSQQPGDPLPQQSPLSSRPSPDPYRDSQTPSTPHPHSDSGYLITPPGLRLDQISQRPSPSNLSLDSYASNPGTPHPSERFPRSPGSQRSTDSFSHPAGTPHPSPDLYLQQPSTPRPQLALAESFTTQPAALGSSTLGPGLMPEVGTFNPVCPKPISEQPFVHVTHSTDLDSLSPARKEVPKNGRFHKHSLGPLRSILQQVGSSPAATEQLLTLPCDNGPQAECSEQEQRSHRNRLRAGACGEQAEKGRCGAC</sequence>
<dbReference type="Proteomes" id="UP001311232">
    <property type="component" value="Unassembled WGS sequence"/>
</dbReference>
<dbReference type="CDD" id="cd15513">
    <property type="entry name" value="PHD5_KMT2C_like"/>
    <property type="match status" value="1"/>
</dbReference>
<feature type="compositionally biased region" description="Polar residues" evidence="10">
    <location>
        <begin position="88"/>
        <end position="97"/>
    </location>
</feature>